<evidence type="ECO:0000313" key="2">
    <source>
        <dbReference type="EMBL" id="EER40909.1"/>
    </source>
</evidence>
<dbReference type="VEuPathDB" id="FungiDB:HCDG_04555"/>
<gene>
    <name evidence="2" type="ORF">HCDG_04555</name>
</gene>
<name>C6HF32_AJECH</name>
<protein>
    <submittedName>
        <fullName evidence="2">Uncharacterized protein</fullName>
    </submittedName>
</protein>
<dbReference type="HOGENOM" id="CLU_1421079_0_0_1"/>
<feature type="region of interest" description="Disordered" evidence="1">
    <location>
        <begin position="1"/>
        <end position="21"/>
    </location>
</feature>
<feature type="region of interest" description="Disordered" evidence="1">
    <location>
        <begin position="89"/>
        <end position="110"/>
    </location>
</feature>
<reference evidence="3" key="1">
    <citation type="submission" date="2009-05" db="EMBL/GenBank/DDBJ databases">
        <title>The genome sequence of Ajellomyces capsulatus strain H143.</title>
        <authorList>
            <person name="Champion M."/>
            <person name="Cuomo C.A."/>
            <person name="Ma L.-J."/>
            <person name="Henn M.R."/>
            <person name="Sil A."/>
            <person name="Goldman B."/>
            <person name="Young S.K."/>
            <person name="Kodira C.D."/>
            <person name="Zeng Q."/>
            <person name="Koehrsen M."/>
            <person name="Alvarado L."/>
            <person name="Berlin A.M."/>
            <person name="Borenstein D."/>
            <person name="Chen Z."/>
            <person name="Engels R."/>
            <person name="Freedman E."/>
            <person name="Gellesch M."/>
            <person name="Goldberg J."/>
            <person name="Griggs A."/>
            <person name="Gujja S."/>
            <person name="Heiman D.I."/>
            <person name="Hepburn T.A."/>
            <person name="Howarth C."/>
            <person name="Jen D."/>
            <person name="Larson L."/>
            <person name="Lewis B."/>
            <person name="Mehta T."/>
            <person name="Park D."/>
            <person name="Pearson M."/>
            <person name="Roberts A."/>
            <person name="Saif S."/>
            <person name="Shea T.D."/>
            <person name="Shenoy N."/>
            <person name="Sisk P."/>
            <person name="Stolte C."/>
            <person name="Sykes S."/>
            <person name="Walk T."/>
            <person name="White J."/>
            <person name="Yandava C."/>
            <person name="Klein B."/>
            <person name="McEwen J.G."/>
            <person name="Puccia R."/>
            <person name="Goldman G.H."/>
            <person name="Felipe M.S."/>
            <person name="Nino-Vega G."/>
            <person name="San-Blas G."/>
            <person name="Taylor J.W."/>
            <person name="Mendoza L."/>
            <person name="Galagan J.E."/>
            <person name="Nusbaum C."/>
            <person name="Birren B.W."/>
        </authorList>
    </citation>
    <scope>NUCLEOTIDE SEQUENCE [LARGE SCALE GENOMIC DNA]</scope>
    <source>
        <strain evidence="3">H143</strain>
    </source>
</reference>
<feature type="compositionally biased region" description="Pro residues" evidence="1">
    <location>
        <begin position="163"/>
        <end position="174"/>
    </location>
</feature>
<dbReference type="EMBL" id="GG692424">
    <property type="protein sequence ID" value="EER40909.1"/>
    <property type="molecule type" value="Genomic_DNA"/>
</dbReference>
<feature type="region of interest" description="Disordered" evidence="1">
    <location>
        <begin position="126"/>
        <end position="191"/>
    </location>
</feature>
<evidence type="ECO:0000313" key="3">
    <source>
        <dbReference type="Proteomes" id="UP000002624"/>
    </source>
</evidence>
<sequence length="191" mass="20769">MLEGWKNPGLSGLPTNRGFRNHSGRVLETAGYTGLGLGPHNSQQRAGRARCVSAYQCVKKWAQAKHRLGKINDLPKAVNLFARPGTPLHSGFPADISRREDGSEGSKRSDALAIVRKLDARAISEHSDSPGSVIDGGEYQQPWKSKTHKLLPTGGSRQLPGFPRLPPVLPWLPRDPPRTGEGKKLDVSTDN</sequence>
<dbReference type="Proteomes" id="UP000002624">
    <property type="component" value="Unassembled WGS sequence"/>
</dbReference>
<evidence type="ECO:0000256" key="1">
    <source>
        <dbReference type="SAM" id="MobiDB-lite"/>
    </source>
</evidence>
<accession>C6HF32</accession>
<organism evidence="2 3">
    <name type="scientific">Ajellomyces capsulatus (strain H143)</name>
    <name type="common">Darling's disease fungus</name>
    <name type="synonym">Histoplasma capsulatum</name>
    <dbReference type="NCBI Taxonomy" id="544712"/>
    <lineage>
        <taxon>Eukaryota</taxon>
        <taxon>Fungi</taxon>
        <taxon>Dikarya</taxon>
        <taxon>Ascomycota</taxon>
        <taxon>Pezizomycotina</taxon>
        <taxon>Eurotiomycetes</taxon>
        <taxon>Eurotiomycetidae</taxon>
        <taxon>Onygenales</taxon>
        <taxon>Ajellomycetaceae</taxon>
        <taxon>Histoplasma</taxon>
    </lineage>
</organism>
<feature type="compositionally biased region" description="Basic and acidic residues" evidence="1">
    <location>
        <begin position="175"/>
        <end position="191"/>
    </location>
</feature>
<proteinExistence type="predicted"/>
<feature type="compositionally biased region" description="Basic and acidic residues" evidence="1">
    <location>
        <begin position="96"/>
        <end position="110"/>
    </location>
</feature>
<dbReference type="AlphaFoldDB" id="C6HF32"/>